<reference evidence="2" key="1">
    <citation type="submission" date="2015-03" db="EMBL/GenBank/DDBJ databases">
        <authorList>
            <consortium name="Pathogen Informatics"/>
        </authorList>
    </citation>
    <scope>NUCLEOTIDE SEQUENCE [LARGE SCALE GENOMIC DNA]</scope>
    <source>
        <strain evidence="2">A125KOH2</strain>
    </source>
</reference>
<dbReference type="Proteomes" id="UP000045840">
    <property type="component" value="Unassembled WGS sequence"/>
</dbReference>
<dbReference type="InterPro" id="IPR019720">
    <property type="entry name" value="Plasmid_stability_protein_StbB"/>
</dbReference>
<gene>
    <name evidence="1" type="ORF">ERS008529_04638</name>
</gene>
<dbReference type="RefSeq" id="WP_049615377.1">
    <property type="nucleotide sequence ID" value="NZ_CQAZ01000094.1"/>
</dbReference>
<accession>A0A0T9RJS5</accession>
<evidence type="ECO:0000313" key="2">
    <source>
        <dbReference type="Proteomes" id="UP000045840"/>
    </source>
</evidence>
<proteinExistence type="predicted"/>
<dbReference type="InterPro" id="IPR038307">
    <property type="entry name" value="StbB_sf"/>
</dbReference>
<dbReference type="Gene3D" id="6.10.290.20">
    <property type="match status" value="1"/>
</dbReference>
<sequence>MSDDRKKFTLYLHPEEIKSDEQAISVIDSVPRRARGELFRQAFVAGLALHQLDERLPALIATMLTKELTADQVVELIAQTTGWKPSHASIKDVISLTLGESVVVPVGEVLKSDSKQATKEALKVVRKKMSGFV</sequence>
<dbReference type="Pfam" id="PF10784">
    <property type="entry name" value="Plasmid_stab_B"/>
    <property type="match status" value="1"/>
</dbReference>
<name>A0A0T9RJS5_9GAMM</name>
<protein>
    <submittedName>
        <fullName evidence="1">Plasmid stability protein</fullName>
    </submittedName>
</protein>
<dbReference type="EMBL" id="CQAZ01000094">
    <property type="protein sequence ID" value="CNI66904.1"/>
    <property type="molecule type" value="Genomic_DNA"/>
</dbReference>
<organism evidence="1 2">
    <name type="scientific">Yersinia pekkanenii</name>
    <dbReference type="NCBI Taxonomy" id="1288385"/>
    <lineage>
        <taxon>Bacteria</taxon>
        <taxon>Pseudomonadati</taxon>
        <taxon>Pseudomonadota</taxon>
        <taxon>Gammaproteobacteria</taxon>
        <taxon>Enterobacterales</taxon>
        <taxon>Yersiniaceae</taxon>
        <taxon>Yersinia</taxon>
    </lineage>
</organism>
<evidence type="ECO:0000313" key="1">
    <source>
        <dbReference type="EMBL" id="CNI66904.1"/>
    </source>
</evidence>
<dbReference type="AlphaFoldDB" id="A0A0T9RJS5"/>